<dbReference type="InterPro" id="IPR023393">
    <property type="entry name" value="START-like_dom_sf"/>
</dbReference>
<gene>
    <name evidence="1" type="ORF">O6P37_17440</name>
</gene>
<dbReference type="SUPFAM" id="SSF55961">
    <property type="entry name" value="Bet v1-like"/>
    <property type="match status" value="1"/>
</dbReference>
<evidence type="ECO:0000313" key="2">
    <source>
        <dbReference type="Proteomes" id="UP001142153"/>
    </source>
</evidence>
<dbReference type="Pfam" id="PF10604">
    <property type="entry name" value="Polyketide_cyc2"/>
    <property type="match status" value="1"/>
</dbReference>
<dbReference type="EMBL" id="JAPZPY010000008">
    <property type="protein sequence ID" value="MCZ8380653.1"/>
    <property type="molecule type" value="Genomic_DNA"/>
</dbReference>
<comment type="caution">
    <text evidence="1">The sequence shown here is derived from an EMBL/GenBank/DDBJ whole genome shotgun (WGS) entry which is preliminary data.</text>
</comment>
<dbReference type="Proteomes" id="UP001142153">
    <property type="component" value="Unassembled WGS sequence"/>
</dbReference>
<name>A0ABT4PVW6_9MYCO</name>
<sequence length="142" mass="15491">MSARHFIAAPIGEVFDWLADGRNWAAIPGMFYSRVRPVDGPEPYGVGSIREFASSGSKVTELVTGFERPHFMSYQALSSIPPIRHGGGSMTFRVVPGGTEVEWETRIRLESPVFAGALTAMYAPLVKLGFLMLMRTAARALG</sequence>
<evidence type="ECO:0000313" key="1">
    <source>
        <dbReference type="EMBL" id="MCZ8380653.1"/>
    </source>
</evidence>
<accession>A0ABT4PVW6</accession>
<protein>
    <submittedName>
        <fullName evidence="1">SRPBCC family protein</fullName>
    </submittedName>
</protein>
<dbReference type="Gene3D" id="3.30.530.20">
    <property type="match status" value="1"/>
</dbReference>
<dbReference type="InterPro" id="IPR019587">
    <property type="entry name" value="Polyketide_cyclase/dehydratase"/>
</dbReference>
<organism evidence="1 2">
    <name type="scientific">Mycobacterium hippophais</name>
    <dbReference type="NCBI Taxonomy" id="3016340"/>
    <lineage>
        <taxon>Bacteria</taxon>
        <taxon>Bacillati</taxon>
        <taxon>Actinomycetota</taxon>
        <taxon>Actinomycetes</taxon>
        <taxon>Mycobacteriales</taxon>
        <taxon>Mycobacteriaceae</taxon>
        <taxon>Mycobacterium</taxon>
    </lineage>
</organism>
<dbReference type="CDD" id="cd07821">
    <property type="entry name" value="PYR_PYL_RCAR_like"/>
    <property type="match status" value="1"/>
</dbReference>
<dbReference type="RefSeq" id="WP_269895265.1">
    <property type="nucleotide sequence ID" value="NZ_JAPZPY010000008.1"/>
</dbReference>
<proteinExistence type="predicted"/>
<reference evidence="1" key="1">
    <citation type="submission" date="2022-12" db="EMBL/GenBank/DDBJ databases">
        <authorList>
            <person name="Deng Y."/>
            <person name="Zhang Y.-Q."/>
        </authorList>
    </citation>
    <scope>NUCLEOTIDE SEQUENCE</scope>
    <source>
        <strain evidence="1">CPCC 205372</strain>
    </source>
</reference>
<keyword evidence="2" id="KW-1185">Reference proteome</keyword>